<dbReference type="GO" id="GO:0010181">
    <property type="term" value="F:FMN binding"/>
    <property type="evidence" value="ECO:0007669"/>
    <property type="project" value="InterPro"/>
</dbReference>
<keyword evidence="6" id="KW-1185">Reference proteome</keyword>
<evidence type="ECO:0000313" key="4">
    <source>
        <dbReference type="EMBL" id="RMW96052.1"/>
    </source>
</evidence>
<reference evidence="6 7" key="1">
    <citation type="submission" date="2018-10" db="EMBL/GenBank/DDBJ databases">
        <title>Comamonadaceae CDC group NO-1 genome sequencing and assembly.</title>
        <authorList>
            <person name="Bernier A.-M."/>
            <person name="Bernard K."/>
        </authorList>
    </citation>
    <scope>NUCLEOTIDE SEQUENCE [LARGE SCALE GENOMIC DNA]</scope>
    <source>
        <strain evidence="5 6">NML161473</strain>
        <strain evidence="4 7">NML970147</strain>
    </source>
</reference>
<evidence type="ECO:0000313" key="7">
    <source>
        <dbReference type="Proteomes" id="UP000267521"/>
    </source>
</evidence>
<name>A0A3M6QGD8_9BURK</name>
<dbReference type="PANTHER" id="PTHR30466:SF11">
    <property type="entry name" value="FLAVIN-DEPENDENT MONOOXYGENASE, REDUCTASE SUBUNIT HSAB"/>
    <property type="match status" value="1"/>
</dbReference>
<sequence length="183" mass="19649">MVSKPLPAAIAHPHDGRLPGAVSADQFKQAMRHLGGTANVITVAHQGRRGGLTATSVTSVSAEPPEILVCINQSASSWPLLRDSGLFGVNILSAAQMGLAQQFAGLQGEQGEQRYAGHEWMCTEHGIWLARLAPAALACQVVEIVLRHSHAIVLGKVLQVHLPQPLEDSPLLYWQGRFGRFQA</sequence>
<dbReference type="InterPro" id="IPR012349">
    <property type="entry name" value="Split_barrel_FMN-bd"/>
</dbReference>
<feature type="domain" description="Flavin reductase like" evidence="3">
    <location>
        <begin position="31"/>
        <end position="180"/>
    </location>
</feature>
<dbReference type="Gene3D" id="2.30.110.10">
    <property type="entry name" value="Electron Transport, Fmn-binding Protein, Chain A"/>
    <property type="match status" value="1"/>
</dbReference>
<evidence type="ECO:0000259" key="3">
    <source>
        <dbReference type="SMART" id="SM00903"/>
    </source>
</evidence>
<dbReference type="InterPro" id="IPR050268">
    <property type="entry name" value="NADH-dep_flavin_reductase"/>
</dbReference>
<dbReference type="EMBL" id="RDQL01000002">
    <property type="protein sequence ID" value="RMX01965.1"/>
    <property type="molecule type" value="Genomic_DNA"/>
</dbReference>
<accession>A0A3M6PYD5</accession>
<gene>
    <name evidence="5" type="ORF">EBQ25_01555</name>
    <name evidence="4" type="ORF">EBQ26_10640</name>
</gene>
<organism evidence="5 6">
    <name type="scientific">Allofranklinella schreckenbergeri</name>
    <dbReference type="NCBI Taxonomy" id="1076744"/>
    <lineage>
        <taxon>Bacteria</taxon>
        <taxon>Pseudomonadati</taxon>
        <taxon>Pseudomonadota</taxon>
        <taxon>Betaproteobacteria</taxon>
        <taxon>Burkholderiales</taxon>
        <taxon>Comamonadaceae</taxon>
        <taxon>Allofranklinella</taxon>
    </lineage>
</organism>
<dbReference type="SUPFAM" id="SSF50475">
    <property type="entry name" value="FMN-binding split barrel"/>
    <property type="match status" value="1"/>
</dbReference>
<dbReference type="SMART" id="SM00903">
    <property type="entry name" value="Flavin_Reduct"/>
    <property type="match status" value="1"/>
</dbReference>
<dbReference type="Pfam" id="PF01613">
    <property type="entry name" value="Flavin_Reduct"/>
    <property type="match status" value="1"/>
</dbReference>
<evidence type="ECO:0000313" key="6">
    <source>
        <dbReference type="Proteomes" id="UP000267035"/>
    </source>
</evidence>
<dbReference type="EMBL" id="RDQM01000014">
    <property type="protein sequence ID" value="RMW96052.1"/>
    <property type="molecule type" value="Genomic_DNA"/>
</dbReference>
<evidence type="ECO:0000256" key="2">
    <source>
        <dbReference type="ARBA" id="ARBA00023002"/>
    </source>
</evidence>
<comment type="caution">
    <text evidence="5">The sequence shown here is derived from an EMBL/GenBank/DDBJ whole genome shotgun (WGS) entry which is preliminary data.</text>
</comment>
<keyword evidence="2" id="KW-0560">Oxidoreductase</keyword>
<accession>A0A3M6QGD8</accession>
<dbReference type="Proteomes" id="UP000267035">
    <property type="component" value="Unassembled WGS sequence"/>
</dbReference>
<dbReference type="Proteomes" id="UP000267521">
    <property type="component" value="Unassembled WGS sequence"/>
</dbReference>
<proteinExistence type="inferred from homology"/>
<evidence type="ECO:0000256" key="1">
    <source>
        <dbReference type="ARBA" id="ARBA00008898"/>
    </source>
</evidence>
<dbReference type="RefSeq" id="WP_122238996.1">
    <property type="nucleotide sequence ID" value="NZ_RDQL01000002.1"/>
</dbReference>
<dbReference type="AlphaFoldDB" id="A0A3M6QGD8"/>
<protein>
    <submittedName>
        <fullName evidence="5">Flavin reductase</fullName>
    </submittedName>
</protein>
<dbReference type="PANTHER" id="PTHR30466">
    <property type="entry name" value="FLAVIN REDUCTASE"/>
    <property type="match status" value="1"/>
</dbReference>
<dbReference type="InterPro" id="IPR002563">
    <property type="entry name" value="Flavin_Rdtase-like_dom"/>
</dbReference>
<dbReference type="GO" id="GO:0042602">
    <property type="term" value="F:riboflavin reductase (NADPH) activity"/>
    <property type="evidence" value="ECO:0007669"/>
    <property type="project" value="TreeGrafter"/>
</dbReference>
<comment type="similarity">
    <text evidence="1">Belongs to the non-flavoprotein flavin reductase family.</text>
</comment>
<evidence type="ECO:0000313" key="5">
    <source>
        <dbReference type="EMBL" id="RMX01965.1"/>
    </source>
</evidence>